<name>A0A191ZXQ5_9RALS</name>
<dbReference type="Proteomes" id="UP000078572">
    <property type="component" value="Chromosome 1"/>
</dbReference>
<accession>A0A191ZXQ5</accession>
<evidence type="ECO:0000313" key="1">
    <source>
        <dbReference type="EMBL" id="ANJ72862.1"/>
    </source>
</evidence>
<protein>
    <submittedName>
        <fullName evidence="1">Uncharacterized protein</fullName>
    </submittedName>
</protein>
<dbReference type="AlphaFoldDB" id="A0A191ZXQ5"/>
<proteinExistence type="predicted"/>
<evidence type="ECO:0000313" key="2">
    <source>
        <dbReference type="Proteomes" id="UP000078572"/>
    </source>
</evidence>
<dbReference type="EMBL" id="CP016022">
    <property type="protein sequence ID" value="ANJ72862.1"/>
    <property type="molecule type" value="Genomic_DNA"/>
</dbReference>
<keyword evidence="2" id="KW-1185">Reference proteome</keyword>
<organism evidence="1 2">
    <name type="scientific">Ralstonia insidiosa</name>
    <dbReference type="NCBI Taxonomy" id="190721"/>
    <lineage>
        <taxon>Bacteria</taxon>
        <taxon>Pseudomonadati</taxon>
        <taxon>Pseudomonadota</taxon>
        <taxon>Betaproteobacteria</taxon>
        <taxon>Burkholderiales</taxon>
        <taxon>Burkholderiaceae</taxon>
        <taxon>Ralstonia</taxon>
    </lineage>
</organism>
<sequence>MPEGRSSACQALRRSMCSSMWREFGLTGDWRSQASQVVLPLSWRLSRSSRRCRWVADRGSDKAA</sequence>
<gene>
    <name evidence="1" type="ORF">A9Y76_10465</name>
</gene>
<reference evidence="2" key="1">
    <citation type="submission" date="2016-06" db="EMBL/GenBank/DDBJ databases">
        <authorList>
            <person name="Xu Y."/>
            <person name="Nagy A."/>
            <person name="Yan X."/>
            <person name="Kim S.W."/>
            <person name="Haley B."/>
            <person name="Liu N.T."/>
            <person name="Nou X."/>
        </authorList>
    </citation>
    <scope>NUCLEOTIDE SEQUENCE [LARGE SCALE GENOMIC DNA]</scope>
    <source>
        <strain evidence="2">ATCC 49129</strain>
    </source>
</reference>